<dbReference type="PROSITE" id="PS01304">
    <property type="entry name" value="UBIH"/>
    <property type="match status" value="1"/>
</dbReference>
<feature type="domain" description="SANT" evidence="19">
    <location>
        <begin position="847"/>
        <end position="899"/>
    </location>
</feature>
<dbReference type="PROSITE" id="PS51194">
    <property type="entry name" value="HELICASE_CTER"/>
    <property type="match status" value="1"/>
</dbReference>
<dbReference type="InterPro" id="IPR015195">
    <property type="entry name" value="SLIDE"/>
</dbReference>
<dbReference type="Pfam" id="PF12796">
    <property type="entry name" value="Ank_2"/>
    <property type="match status" value="1"/>
</dbReference>
<dbReference type="GO" id="GO:0005634">
    <property type="term" value="C:nucleus"/>
    <property type="evidence" value="ECO:0007669"/>
    <property type="project" value="UniProtKB-SubCell"/>
</dbReference>
<keyword evidence="8" id="KW-0347">Helicase</keyword>
<dbReference type="InterPro" id="IPR001005">
    <property type="entry name" value="SANT/Myb"/>
</dbReference>
<dbReference type="FunFam" id="3.40.50.10810:FF:000002">
    <property type="entry name" value="ISWI chromatin-remodeling complex ATPase CHR11 isoform A"/>
    <property type="match status" value="1"/>
</dbReference>
<dbReference type="Gene3D" id="3.40.50.300">
    <property type="entry name" value="P-loop containing nucleotide triphosphate hydrolases"/>
    <property type="match status" value="1"/>
</dbReference>
<dbReference type="InterPro" id="IPR002110">
    <property type="entry name" value="Ankyrin_rpt"/>
</dbReference>
<dbReference type="OrthoDB" id="5857104at2759"/>
<dbReference type="InterPro" id="IPR036188">
    <property type="entry name" value="FAD/NAD-bd_sf"/>
</dbReference>
<evidence type="ECO:0000256" key="5">
    <source>
        <dbReference type="ARBA" id="ARBA00022737"/>
    </source>
</evidence>
<sequence length="1686" mass="189216">MDPEHEARTPENTSAPLETAPVLAPAAVSKPMVPVYSEGPSEASESVPPSGYSTPLALEPAKPLDHMQAKRFAFLLGQTDVFAHFIQDFIKDENLKAEISRQLESKESKEDGTQSSRRHRKTEKEEDAELLREESPEMVDRQLVFTESPSYVTGGTMRDYQLRGLNWMISLFENGINGILADEMGLGKTLQVISFIGYLKHFRGIRGPHLIVVPKSTLQNWKLEFNRWVPDLGVFLLHGDKEARASIFEKELRPNEFNCCITTYEMCLICKNELRKVDWEYIIIDEAHRLKNENSMLSKLVRIFSSRRRLLITGTPLQNNLHELWALLNFLLPDVFGSSEVFDEWFEKGDGNQEQVVQQLHKVLQPFLLRRIKSDVEHSLLPKKEINLYVGMTPMQRTWYRRILERDIVAINGAFGKKEGKTRLLNIVMQLRKCCNHPYLFDGAEPGPPFTTDEHLVDNASKLAVLDKLLAKLREQGSRVLIFSQMSRMLDILEDYCMMRGYKYCRLDGSTDHEERVESIQDFNRPDSDKFIFLLTTRAGGLGITLTAADTVCIYDSDWNPQADLQAMDRAHRIGQTKQVYVYRFIAEDTVEEKVLERAMQKLRLDQLVIQQGRLAQSSKGATRDQLLEMVQFGAGGMLSSNDGRVSAANSRAASGSGTPALSEGDEAAASISIEEILRRGESRTHELQSKYADMGLDDLNRFASESTSTTQWEGEDYARKRRAAEISQLWIQPAKRERKVNYAVDDYYREALRQGSKAGGASQRAPRPPKQMHIYDFQFYPLRLQELLEKELLAYRRAIGYKVPKPEDDSAYAQNEEARQEEQAKTDNAESLTDAEIEEKETLSSQGFGSWNRRDFYSFMRALESHGRGNMDLVKHEVEGKTPAEVAAYAKVFFKRYKELPEADRLAAQIQKGEQKRARRNEIQQLLESRIGECKQDPLRHFNIPYGSGGSTARGRVYTEDEDRFLLVYLARIGIASDDVYDRIRQEVRLSPIFRFDWFIKSRNTQEIQRRCQTLVGLLEKESQGAKALRAWHTGNFRRIVSRAFTTHQTAHTELYDVVIVGGGPAGCALAGVLGSLRVLADKRIALVDLGKLGNTQNWEPPTDRYLPRALQITASNKRFLDSLGLWHRCHTDRVQECDRAVVTDALGGGMVDLEAVQSAPAPGVTSVAHIIETKNLVGGILRSLNQSCSGVEVIERARVVDIKAAPTASMTQAEEWPVVTLSDGRRLQTRLLIGADGASSCVRKYAGIGTYGTDYAQHSLVATLCLEHINHTAFQRFLPTGPIALLPFPGGFANLIWSLDSELLVPLKAASERVFADLVNAAFRLSSAEMRRLFDMLRQGAHEDALRAEIEWRLSLFAQSNAGSSAQLPPCAAAISPRSRTSFPLRMRMVDSLFGSRVALVGDAGHVVHPLAGQGLNMGLEDIQCLSRELELAAIAGEDIGAPATLARYNRRRYARNLAMQGIVDKIWHVFGTHSGPVAAARSLVMNSLDRLPGAKSRLCTRYTHELVVMDSEGATQEEQLRSACISDQPDMVKRLLNGHRPVDVNCIDAVGFTPLHYAQSAQNGAVECVKLLTKVPGINLNMQDRMNRNTPLHMAFIRRVSPKTTLETVTLLTRGGADPRIVNKIGQRPRDFTDENNPKDQEIRRLLLQSALTIGLLESKAHHTNLQTSAHDKDDGTASDSSG</sequence>
<dbReference type="GO" id="GO:0042393">
    <property type="term" value="F:histone binding"/>
    <property type="evidence" value="ECO:0007669"/>
    <property type="project" value="TreeGrafter"/>
</dbReference>
<feature type="compositionally biased region" description="Basic and acidic residues" evidence="16">
    <location>
        <begin position="101"/>
        <end position="112"/>
    </location>
</feature>
<keyword evidence="7" id="KW-0378">Hydrolase</keyword>
<dbReference type="SUPFAM" id="SSF101224">
    <property type="entry name" value="HAND domain of the nucleosome remodeling ATPase ISWI"/>
    <property type="match status" value="1"/>
</dbReference>
<dbReference type="Pfam" id="PF01494">
    <property type="entry name" value="FAD_binding_3"/>
    <property type="match status" value="2"/>
</dbReference>
<accession>A0A2G5B199</accession>
<dbReference type="Gene3D" id="3.40.50.10810">
    <property type="entry name" value="Tandem AAA-ATPase domain"/>
    <property type="match status" value="1"/>
</dbReference>
<evidence type="ECO:0000256" key="3">
    <source>
        <dbReference type="ARBA" id="ARBA00009687"/>
    </source>
</evidence>
<dbReference type="Pfam" id="PF00176">
    <property type="entry name" value="SNF2-rel_dom"/>
    <property type="match status" value="1"/>
</dbReference>
<evidence type="ECO:0000256" key="1">
    <source>
        <dbReference type="ARBA" id="ARBA00004123"/>
    </source>
</evidence>
<feature type="domain" description="Helicase ATP-binding" evidence="17">
    <location>
        <begin position="169"/>
        <end position="334"/>
    </location>
</feature>
<evidence type="ECO:0000256" key="16">
    <source>
        <dbReference type="SAM" id="MobiDB-lite"/>
    </source>
</evidence>
<evidence type="ECO:0000256" key="11">
    <source>
        <dbReference type="ARBA" id="ARBA00022853"/>
    </source>
</evidence>
<keyword evidence="10" id="KW-0067">ATP-binding</keyword>
<dbReference type="SMART" id="SM00717">
    <property type="entry name" value="SANT"/>
    <property type="match status" value="2"/>
</dbReference>
<dbReference type="GO" id="GO:0004386">
    <property type="term" value="F:helicase activity"/>
    <property type="evidence" value="ECO:0007669"/>
    <property type="project" value="UniProtKB-KW"/>
</dbReference>
<evidence type="ECO:0000256" key="4">
    <source>
        <dbReference type="ARBA" id="ARBA00022630"/>
    </source>
</evidence>
<feature type="compositionally biased region" description="Basic and acidic residues" evidence="16">
    <location>
        <begin position="817"/>
        <end position="829"/>
    </location>
</feature>
<dbReference type="Gene3D" id="1.25.40.20">
    <property type="entry name" value="Ankyrin repeat-containing domain"/>
    <property type="match status" value="1"/>
</dbReference>
<evidence type="ECO:0000313" key="21">
    <source>
        <dbReference type="Proteomes" id="UP000242474"/>
    </source>
</evidence>
<dbReference type="InterPro" id="IPR000330">
    <property type="entry name" value="SNF2_N"/>
</dbReference>
<dbReference type="CDD" id="cd18793">
    <property type="entry name" value="SF2_C_SNF"/>
    <property type="match status" value="1"/>
</dbReference>
<dbReference type="GO" id="GO:0034728">
    <property type="term" value="P:nucleosome organization"/>
    <property type="evidence" value="ECO:0007669"/>
    <property type="project" value="TreeGrafter"/>
</dbReference>
<dbReference type="GO" id="GO:0000785">
    <property type="term" value="C:chromatin"/>
    <property type="evidence" value="ECO:0007669"/>
    <property type="project" value="TreeGrafter"/>
</dbReference>
<organism evidence="20 21">
    <name type="scientific">Coemansia reversa (strain ATCC 12441 / NRRL 1564)</name>
    <dbReference type="NCBI Taxonomy" id="763665"/>
    <lineage>
        <taxon>Eukaryota</taxon>
        <taxon>Fungi</taxon>
        <taxon>Fungi incertae sedis</taxon>
        <taxon>Zoopagomycota</taxon>
        <taxon>Kickxellomycotina</taxon>
        <taxon>Kickxellomycetes</taxon>
        <taxon>Kickxellales</taxon>
        <taxon>Kickxellaceae</taxon>
        <taxon>Coemansia</taxon>
    </lineage>
</organism>
<evidence type="ECO:0000259" key="18">
    <source>
        <dbReference type="PROSITE" id="PS51194"/>
    </source>
</evidence>
<dbReference type="GO" id="GO:0006744">
    <property type="term" value="P:ubiquinone biosynthetic process"/>
    <property type="evidence" value="ECO:0007669"/>
    <property type="project" value="InterPro"/>
</dbReference>
<dbReference type="Pfam" id="PF00271">
    <property type="entry name" value="Helicase_C"/>
    <property type="match status" value="1"/>
</dbReference>
<dbReference type="PROSITE" id="PS51192">
    <property type="entry name" value="HELICASE_ATP_BIND_1"/>
    <property type="match status" value="1"/>
</dbReference>
<evidence type="ECO:0000259" key="17">
    <source>
        <dbReference type="PROSITE" id="PS51192"/>
    </source>
</evidence>
<dbReference type="Gene3D" id="1.10.1040.30">
    <property type="entry name" value="ISWI, HAND domain"/>
    <property type="match status" value="1"/>
</dbReference>
<feature type="region of interest" description="Disordered" evidence="16">
    <location>
        <begin position="1"/>
        <end position="54"/>
    </location>
</feature>
<evidence type="ECO:0000256" key="8">
    <source>
        <dbReference type="ARBA" id="ARBA00022806"/>
    </source>
</evidence>
<evidence type="ECO:0000256" key="12">
    <source>
        <dbReference type="ARBA" id="ARBA00023002"/>
    </source>
</evidence>
<dbReference type="GO" id="GO:0071949">
    <property type="term" value="F:FAD binding"/>
    <property type="evidence" value="ECO:0007669"/>
    <property type="project" value="InterPro"/>
</dbReference>
<dbReference type="EMBL" id="KZ303570">
    <property type="protein sequence ID" value="PIA12786.1"/>
    <property type="molecule type" value="Genomic_DNA"/>
</dbReference>
<protein>
    <recommendedName>
        <fullName evidence="22">Ubiquinone biosynthesis monooxygenase COQ6, mitochondrial</fullName>
    </recommendedName>
</protein>
<keyword evidence="5" id="KW-0677">Repeat</keyword>
<dbReference type="SUPFAM" id="SSF48403">
    <property type="entry name" value="Ankyrin repeat"/>
    <property type="match status" value="1"/>
</dbReference>
<dbReference type="PRINTS" id="PR00420">
    <property type="entry name" value="RNGMNOXGNASE"/>
</dbReference>
<dbReference type="PROSITE" id="PS51293">
    <property type="entry name" value="SANT"/>
    <property type="match status" value="1"/>
</dbReference>
<feature type="region of interest" description="Disordered" evidence="16">
    <location>
        <begin position="807"/>
        <end position="845"/>
    </location>
</feature>
<evidence type="ECO:0000256" key="9">
    <source>
        <dbReference type="ARBA" id="ARBA00022827"/>
    </source>
</evidence>
<evidence type="ECO:0000256" key="14">
    <source>
        <dbReference type="ARBA" id="ARBA00023163"/>
    </source>
</evidence>
<dbReference type="Pfam" id="PF09110">
    <property type="entry name" value="HAND"/>
    <property type="match status" value="1"/>
</dbReference>
<evidence type="ECO:0000256" key="10">
    <source>
        <dbReference type="ARBA" id="ARBA00022840"/>
    </source>
</evidence>
<dbReference type="InterPro" id="IPR002938">
    <property type="entry name" value="FAD-bd"/>
</dbReference>
<keyword evidence="21" id="KW-1185">Reference proteome</keyword>
<dbReference type="SUPFAM" id="SSF46689">
    <property type="entry name" value="Homeodomain-like"/>
    <property type="match status" value="2"/>
</dbReference>
<evidence type="ECO:0000256" key="7">
    <source>
        <dbReference type="ARBA" id="ARBA00022801"/>
    </source>
</evidence>
<evidence type="ECO:0000259" key="19">
    <source>
        <dbReference type="PROSITE" id="PS51293"/>
    </source>
</evidence>
<feature type="region of interest" description="Disordered" evidence="16">
    <location>
        <begin position="101"/>
        <end position="135"/>
    </location>
</feature>
<dbReference type="Proteomes" id="UP000242474">
    <property type="component" value="Unassembled WGS sequence"/>
</dbReference>
<dbReference type="SUPFAM" id="SSF51905">
    <property type="entry name" value="FAD/NAD(P)-binding domain"/>
    <property type="match status" value="1"/>
</dbReference>
<dbReference type="InterPro" id="IPR044754">
    <property type="entry name" value="Isw1/2_DEXHc"/>
</dbReference>
<comment type="similarity">
    <text evidence="2">Belongs to the UbiH/COQ6 family.</text>
</comment>
<dbReference type="InterPro" id="IPR036770">
    <property type="entry name" value="Ankyrin_rpt-contain_sf"/>
</dbReference>
<dbReference type="STRING" id="763665.A0A2G5B199"/>
<dbReference type="GO" id="GO:0003677">
    <property type="term" value="F:DNA binding"/>
    <property type="evidence" value="ECO:0007669"/>
    <property type="project" value="InterPro"/>
</dbReference>
<dbReference type="PANTHER" id="PTHR45623">
    <property type="entry name" value="CHROMODOMAIN-HELICASE-DNA-BINDING PROTEIN 3-RELATED-RELATED"/>
    <property type="match status" value="1"/>
</dbReference>
<dbReference type="InterPro" id="IPR027417">
    <property type="entry name" value="P-loop_NTPase"/>
</dbReference>
<comment type="similarity">
    <text evidence="3">Belongs to the SNF2/RAD54 helicase family. ISWI subfamily.</text>
</comment>
<feature type="compositionally biased region" description="Low complexity" evidence="16">
    <location>
        <begin position="644"/>
        <end position="658"/>
    </location>
</feature>
<dbReference type="InterPro" id="IPR017884">
    <property type="entry name" value="SANT_dom"/>
</dbReference>
<dbReference type="SMART" id="SM00248">
    <property type="entry name" value="ANK"/>
    <property type="match status" value="3"/>
</dbReference>
<feature type="domain" description="Helicase C-terminal" evidence="18">
    <location>
        <begin position="465"/>
        <end position="616"/>
    </location>
</feature>
<dbReference type="NCBIfam" id="TIGR01988">
    <property type="entry name" value="Ubi-OHases"/>
    <property type="match status" value="1"/>
</dbReference>
<dbReference type="GO" id="GO:0016705">
    <property type="term" value="F:oxidoreductase activity, acting on paired donors, with incorporation or reduction of molecular oxygen"/>
    <property type="evidence" value="ECO:0007669"/>
    <property type="project" value="InterPro"/>
</dbReference>
<comment type="subcellular location">
    <subcellularLocation>
        <location evidence="1">Nucleus</location>
    </subcellularLocation>
</comment>
<dbReference type="FunFam" id="3.40.50.300:FF:000082">
    <property type="entry name" value="ISWI chromatin remodeling complex ATPase ISW1"/>
    <property type="match status" value="1"/>
</dbReference>
<dbReference type="GO" id="GO:0016887">
    <property type="term" value="F:ATP hydrolysis activity"/>
    <property type="evidence" value="ECO:0007669"/>
    <property type="project" value="TreeGrafter"/>
</dbReference>
<keyword evidence="15" id="KW-0539">Nucleus</keyword>
<evidence type="ECO:0000256" key="2">
    <source>
        <dbReference type="ARBA" id="ARBA00005349"/>
    </source>
</evidence>
<dbReference type="InterPro" id="IPR015194">
    <property type="entry name" value="ISWI_HAND-dom"/>
</dbReference>
<dbReference type="SUPFAM" id="SSF52540">
    <property type="entry name" value="P-loop containing nucleoside triphosphate hydrolases"/>
    <property type="match status" value="2"/>
</dbReference>
<reference evidence="20 21" key="1">
    <citation type="journal article" date="2015" name="Genome Biol. Evol.">
        <title>Phylogenomic analyses indicate that early fungi evolved digesting cell walls of algal ancestors of land plants.</title>
        <authorList>
            <person name="Chang Y."/>
            <person name="Wang S."/>
            <person name="Sekimoto S."/>
            <person name="Aerts A.L."/>
            <person name="Choi C."/>
            <person name="Clum A."/>
            <person name="LaButti K.M."/>
            <person name="Lindquist E.A."/>
            <person name="Yee Ngan C."/>
            <person name="Ohm R.A."/>
            <person name="Salamov A.A."/>
            <person name="Grigoriev I.V."/>
            <person name="Spatafora J.W."/>
            <person name="Berbee M.L."/>
        </authorList>
    </citation>
    <scope>NUCLEOTIDE SEQUENCE [LARGE SCALE GENOMIC DNA]</scope>
    <source>
        <strain evidence="20 21">NRRL 1564</strain>
    </source>
</reference>
<dbReference type="InterPro" id="IPR010971">
    <property type="entry name" value="UbiH/COQ6"/>
</dbReference>
<dbReference type="GO" id="GO:0031491">
    <property type="term" value="F:nucleosome binding"/>
    <property type="evidence" value="ECO:0007669"/>
    <property type="project" value="InterPro"/>
</dbReference>
<dbReference type="InterPro" id="IPR018168">
    <property type="entry name" value="Ubi_Hdrlase_CS"/>
</dbReference>
<dbReference type="PANTHER" id="PTHR45623:SF49">
    <property type="entry name" value="SWI_SNF-RELATED MATRIX-ASSOCIATED ACTIN-DEPENDENT REGULATOR OF CHROMATIN SUBFAMILY A MEMBER 5"/>
    <property type="match status" value="1"/>
</dbReference>
<proteinExistence type="inferred from homology"/>
<keyword evidence="4" id="KW-0285">Flavoprotein</keyword>
<dbReference type="SMART" id="SM00487">
    <property type="entry name" value="DEXDc"/>
    <property type="match status" value="1"/>
</dbReference>
<evidence type="ECO:0000256" key="13">
    <source>
        <dbReference type="ARBA" id="ARBA00023015"/>
    </source>
</evidence>
<keyword evidence="14" id="KW-0804">Transcription</keyword>
<dbReference type="InterPro" id="IPR038718">
    <property type="entry name" value="SNF2-like_sf"/>
</dbReference>
<keyword evidence="6" id="KW-0547">Nucleotide-binding</keyword>
<dbReference type="Pfam" id="PF09111">
    <property type="entry name" value="SLIDE"/>
    <property type="match status" value="1"/>
</dbReference>
<keyword evidence="12" id="KW-0560">Oxidoreductase</keyword>
<dbReference type="InterPro" id="IPR014001">
    <property type="entry name" value="Helicase_ATP-bd"/>
</dbReference>
<dbReference type="Gene3D" id="3.50.50.60">
    <property type="entry name" value="FAD/NAD(P)-binding domain"/>
    <property type="match status" value="2"/>
</dbReference>
<keyword evidence="9" id="KW-0274">FAD</keyword>
<dbReference type="GO" id="GO:0140658">
    <property type="term" value="F:ATP-dependent chromatin remodeler activity"/>
    <property type="evidence" value="ECO:0007669"/>
    <property type="project" value="TreeGrafter"/>
</dbReference>
<evidence type="ECO:0000313" key="20">
    <source>
        <dbReference type="EMBL" id="PIA12786.1"/>
    </source>
</evidence>
<dbReference type="GO" id="GO:0045944">
    <property type="term" value="P:positive regulation of transcription by RNA polymerase II"/>
    <property type="evidence" value="ECO:0007669"/>
    <property type="project" value="UniProtKB-ARBA"/>
</dbReference>
<evidence type="ECO:0008006" key="22">
    <source>
        <dbReference type="Google" id="ProtNLM"/>
    </source>
</evidence>
<keyword evidence="13" id="KW-0805">Transcription regulation</keyword>
<dbReference type="CDD" id="cd17997">
    <property type="entry name" value="DEXHc_SMARCA1_SMARCA5"/>
    <property type="match status" value="1"/>
</dbReference>
<name>A0A2G5B199_COERN</name>
<gene>
    <name evidence="20" type="ORF">COEREDRAFT_99951</name>
</gene>
<feature type="region of interest" description="Disordered" evidence="16">
    <location>
        <begin position="644"/>
        <end position="667"/>
    </location>
</feature>
<dbReference type="SMART" id="SM00490">
    <property type="entry name" value="HELICc"/>
    <property type="match status" value="1"/>
</dbReference>
<keyword evidence="11" id="KW-0156">Chromatin regulator</keyword>
<dbReference type="InterPro" id="IPR036306">
    <property type="entry name" value="ISWI_HAND-dom_sf"/>
</dbReference>
<evidence type="ECO:0000256" key="15">
    <source>
        <dbReference type="ARBA" id="ARBA00023242"/>
    </source>
</evidence>
<dbReference type="InterPro" id="IPR001650">
    <property type="entry name" value="Helicase_C-like"/>
</dbReference>
<dbReference type="InterPro" id="IPR009057">
    <property type="entry name" value="Homeodomain-like_sf"/>
</dbReference>
<evidence type="ECO:0000256" key="6">
    <source>
        <dbReference type="ARBA" id="ARBA00022741"/>
    </source>
</evidence>
<dbReference type="GO" id="GO:0005524">
    <property type="term" value="F:ATP binding"/>
    <property type="evidence" value="ECO:0007669"/>
    <property type="project" value="UniProtKB-KW"/>
</dbReference>
<dbReference type="Gene3D" id="1.10.10.60">
    <property type="entry name" value="Homeodomain-like"/>
    <property type="match status" value="2"/>
</dbReference>
<dbReference type="InterPro" id="IPR049730">
    <property type="entry name" value="SNF2/RAD54-like_C"/>
</dbReference>